<reference evidence="3 5" key="2">
    <citation type="submission" date="2015-09" db="EMBL/GenBank/DDBJ databases">
        <authorList>
            <consortium name="Swine Surveillance"/>
        </authorList>
    </citation>
    <scope>NUCLEOTIDE SEQUENCE [LARGE SCALE GENOMIC DNA]</scope>
    <source>
        <strain evidence="3 5">5120</strain>
    </source>
</reference>
<evidence type="ECO:0000313" key="4">
    <source>
        <dbReference type="Proteomes" id="UP000051086"/>
    </source>
</evidence>
<proteinExistence type="predicted"/>
<sequence>MTQKPSAADIRQAKIDNAKMRDRDLATKLGISEAELVAAHVGSRDGETITRINPHPDQLMPLVSKLGEVMALTRNISAVHERVGTYGEYRSGPHAAMVLGHEIDLRIFPKHWVHGFAIDQVTENGTRRTLQIFDAAGDAVHKIFMRENSNHDAWVEVVAELTLDDQSEGVETVEATPVEPAKQNPAKRDILLEEWGKMTDTHQFMRLTSKLGMNRLGAYREVAGEKWVRPLAISAVETLINKVSEAGQRTILFVGNPGNIQIHWGRLDNIKNMGPWVNVLDERFDLHLRNDHVAEVYAVEKPTKRGPAISLECFDARGMTIMQIFGMRDPKNDNDDLAQWHQLIADLPDLNVEEVSA</sequence>
<dbReference type="SUPFAM" id="SSF144064">
    <property type="entry name" value="Heme iron utilization protein-like"/>
    <property type="match status" value="1"/>
</dbReference>
<reference evidence="2 4" key="1">
    <citation type="submission" date="2015-09" db="EMBL/GenBank/DDBJ databases">
        <authorList>
            <person name="Rodrigo-Torres L."/>
            <person name="Arahal D.R."/>
        </authorList>
    </citation>
    <scope>NUCLEOTIDE SEQUENCE [LARGE SCALE GENOMIC DNA]</scope>
    <source>
        <strain evidence="2 4">CECT 5118</strain>
    </source>
</reference>
<feature type="domain" description="Haemin-degrading HemS/ChuX" evidence="1">
    <location>
        <begin position="30"/>
        <end position="161"/>
    </location>
</feature>
<evidence type="ECO:0000313" key="5">
    <source>
        <dbReference type="Proteomes" id="UP000051887"/>
    </source>
</evidence>
<dbReference type="CDD" id="cd16831">
    <property type="entry name" value="HemS-like_C"/>
    <property type="match status" value="1"/>
</dbReference>
<dbReference type="InterPro" id="IPR007845">
    <property type="entry name" value="HemS/ChuX_dom"/>
</dbReference>
<dbReference type="CDD" id="cd16830">
    <property type="entry name" value="HemS-like_N"/>
    <property type="match status" value="1"/>
</dbReference>
<evidence type="ECO:0000259" key="1">
    <source>
        <dbReference type="Pfam" id="PF05171"/>
    </source>
</evidence>
<evidence type="ECO:0000313" key="2">
    <source>
        <dbReference type="EMBL" id="CUH69038.1"/>
    </source>
</evidence>
<dbReference type="AlphaFoldDB" id="A0A0P1FX96"/>
<dbReference type="Proteomes" id="UP000051086">
    <property type="component" value="Unassembled WGS sequence"/>
</dbReference>
<keyword evidence="4" id="KW-1185">Reference proteome</keyword>
<dbReference type="GO" id="GO:0006826">
    <property type="term" value="P:iron ion transport"/>
    <property type="evidence" value="ECO:0007669"/>
    <property type="project" value="InterPro"/>
</dbReference>
<dbReference type="RefSeq" id="WP_058244880.1">
    <property type="nucleotide sequence ID" value="NZ_CYSB01000038.1"/>
</dbReference>
<dbReference type="OrthoDB" id="316630at2"/>
<protein>
    <submittedName>
        <fullName evidence="3">Hemin transport protein HemS</fullName>
    </submittedName>
</protein>
<dbReference type="EMBL" id="CYSB01000038">
    <property type="protein sequence ID" value="CUH69038.1"/>
    <property type="molecule type" value="Genomic_DNA"/>
</dbReference>
<dbReference type="EMBL" id="CYSC01000041">
    <property type="protein sequence ID" value="CUH73759.1"/>
    <property type="molecule type" value="Genomic_DNA"/>
</dbReference>
<evidence type="ECO:0000313" key="3">
    <source>
        <dbReference type="EMBL" id="CUH73759.1"/>
    </source>
</evidence>
<feature type="domain" description="Haemin-degrading HemS/ChuX" evidence="1">
    <location>
        <begin position="213"/>
        <end position="347"/>
    </location>
</feature>
<dbReference type="Pfam" id="PF05171">
    <property type="entry name" value="HemS"/>
    <property type="match status" value="2"/>
</dbReference>
<dbReference type="Gene3D" id="3.40.1570.10">
    <property type="entry name" value="HemS/ChuS/ChuX like domains"/>
    <property type="match status" value="2"/>
</dbReference>
<gene>
    <name evidence="3" type="primary">hemS</name>
    <name evidence="2" type="ORF">TL5118_02997</name>
    <name evidence="3" type="ORF">TL5120_03571</name>
</gene>
<accession>A0A0P1FX96</accession>
<dbReference type="Proteomes" id="UP000051887">
    <property type="component" value="Unassembled WGS sequence"/>
</dbReference>
<name>A0A0P1FX96_9RHOB</name>
<organism evidence="3 5">
    <name type="scientific">Thalassovita autumnalis</name>
    <dbReference type="NCBI Taxonomy" id="2072972"/>
    <lineage>
        <taxon>Bacteria</taxon>
        <taxon>Pseudomonadati</taxon>
        <taxon>Pseudomonadota</taxon>
        <taxon>Alphaproteobacteria</taxon>
        <taxon>Rhodobacterales</taxon>
        <taxon>Roseobacteraceae</taxon>
        <taxon>Thalassovita</taxon>
    </lineage>
</organism>
<dbReference type="InterPro" id="IPR053733">
    <property type="entry name" value="Heme_Transport_Util_sf"/>
</dbReference>